<organism evidence="2 3">
    <name type="scientific">Natranaeroarchaeum sulfidigenes</name>
    <dbReference type="NCBI Taxonomy" id="2784880"/>
    <lineage>
        <taxon>Archaea</taxon>
        <taxon>Methanobacteriati</taxon>
        <taxon>Methanobacteriota</taxon>
        <taxon>Stenosarchaea group</taxon>
        <taxon>Halobacteria</taxon>
        <taxon>Halobacteriales</taxon>
        <taxon>Natronoarchaeaceae</taxon>
        <taxon>Natranaeroarchaeum</taxon>
    </lineage>
</organism>
<sequence length="165" mass="17503">MDLIAGLDAIDRADGPLAYLLVFVFAAIPVVEVLVVIPFGVAVGLDPLLVGLAAATGNLSTVYLVVVASDWSLEFVRRRYGDPTDESDSKTVRRARRIWDKYGLPGVALAAPVTTGAHLAAVLGLAFGSSRQRVFAWMTGSLVLWSAAIAAASWYGMESLLRIVG</sequence>
<dbReference type="GeneID" id="70684294"/>
<proteinExistence type="predicted"/>
<protein>
    <submittedName>
        <fullName evidence="2">Putative membrane protein</fullName>
    </submittedName>
</protein>
<keyword evidence="1" id="KW-0812">Transmembrane</keyword>
<dbReference type="InterPro" id="IPR009577">
    <property type="entry name" value="Sm_multidrug_ex"/>
</dbReference>
<dbReference type="AlphaFoldDB" id="A0A897MJ47"/>
<keyword evidence="1" id="KW-1133">Transmembrane helix</keyword>
<feature type="transmembrane region" description="Helical" evidence="1">
    <location>
        <begin position="102"/>
        <end position="128"/>
    </location>
</feature>
<dbReference type="Proteomes" id="UP000663586">
    <property type="component" value="Chromosome"/>
</dbReference>
<name>A0A897MJ47_9EURY</name>
<keyword evidence="3" id="KW-1185">Reference proteome</keyword>
<feature type="transmembrane region" description="Helical" evidence="1">
    <location>
        <begin position="134"/>
        <end position="155"/>
    </location>
</feature>
<feature type="transmembrane region" description="Helical" evidence="1">
    <location>
        <begin position="48"/>
        <end position="69"/>
    </location>
</feature>
<gene>
    <name evidence="2" type="ORF">AArcS_0908</name>
</gene>
<accession>A0A897MJ47</accession>
<keyword evidence="1" id="KW-0472">Membrane</keyword>
<feature type="transmembrane region" description="Helical" evidence="1">
    <location>
        <begin position="17"/>
        <end position="42"/>
    </location>
</feature>
<evidence type="ECO:0000313" key="2">
    <source>
        <dbReference type="EMBL" id="QSG02130.1"/>
    </source>
</evidence>
<evidence type="ECO:0000313" key="3">
    <source>
        <dbReference type="Proteomes" id="UP000663586"/>
    </source>
</evidence>
<evidence type="ECO:0000256" key="1">
    <source>
        <dbReference type="SAM" id="Phobius"/>
    </source>
</evidence>
<dbReference type="EMBL" id="CP064786">
    <property type="protein sequence ID" value="QSG02130.1"/>
    <property type="molecule type" value="Genomic_DNA"/>
</dbReference>
<reference evidence="2" key="1">
    <citation type="submission" date="2020-11" db="EMBL/GenBank/DDBJ databases">
        <title>Carbohydrate-dependent, anaerobic sulfur respiration: A novel catabolism in halophilic archaea.</title>
        <authorList>
            <person name="Sorokin D.Y."/>
            <person name="Messina E."/>
            <person name="Smedile F."/>
            <person name="La Cono V."/>
            <person name="Hallsworth J.E."/>
            <person name="Yakimov M.M."/>
        </authorList>
    </citation>
    <scope>NUCLEOTIDE SEQUENCE</scope>
    <source>
        <strain evidence="2">AArc-S</strain>
    </source>
</reference>
<dbReference type="Pfam" id="PF06695">
    <property type="entry name" value="Sm_multidrug_ex"/>
    <property type="match status" value="1"/>
</dbReference>
<dbReference type="KEGG" id="hara:AArcS_0908"/>
<dbReference type="RefSeq" id="WP_238479247.1">
    <property type="nucleotide sequence ID" value="NZ_CP064786.1"/>
</dbReference>